<reference evidence="1" key="2">
    <citation type="journal article" date="2015" name="Data Brief">
        <title>Shoot transcriptome of the giant reed, Arundo donax.</title>
        <authorList>
            <person name="Barrero R.A."/>
            <person name="Guerrero F.D."/>
            <person name="Moolhuijzen P."/>
            <person name="Goolsby J.A."/>
            <person name="Tidwell J."/>
            <person name="Bellgard S.E."/>
            <person name="Bellgard M.I."/>
        </authorList>
    </citation>
    <scope>NUCLEOTIDE SEQUENCE</scope>
    <source>
        <tissue evidence="1">Shoot tissue taken approximately 20 cm above the soil surface</tissue>
    </source>
</reference>
<dbReference type="AlphaFoldDB" id="A0A0A9FXK1"/>
<protein>
    <submittedName>
        <fullName evidence="1">Uncharacterized protein</fullName>
    </submittedName>
</protein>
<reference evidence="1" key="1">
    <citation type="submission" date="2014-09" db="EMBL/GenBank/DDBJ databases">
        <authorList>
            <person name="Magalhaes I.L.F."/>
            <person name="Oliveira U."/>
            <person name="Santos F.R."/>
            <person name="Vidigal T.H.D.A."/>
            <person name="Brescovit A.D."/>
            <person name="Santos A.J."/>
        </authorList>
    </citation>
    <scope>NUCLEOTIDE SEQUENCE</scope>
    <source>
        <tissue evidence="1">Shoot tissue taken approximately 20 cm above the soil surface</tissue>
    </source>
</reference>
<sequence>MYYHMCRMRNSREIYVTWS</sequence>
<accession>A0A0A9FXK1</accession>
<dbReference type="EMBL" id="GBRH01180894">
    <property type="protein sequence ID" value="JAE17002.1"/>
    <property type="molecule type" value="Transcribed_RNA"/>
</dbReference>
<evidence type="ECO:0000313" key="1">
    <source>
        <dbReference type="EMBL" id="JAE17002.1"/>
    </source>
</evidence>
<proteinExistence type="predicted"/>
<name>A0A0A9FXK1_ARUDO</name>
<organism evidence="1">
    <name type="scientific">Arundo donax</name>
    <name type="common">Giant reed</name>
    <name type="synonym">Donax arundinaceus</name>
    <dbReference type="NCBI Taxonomy" id="35708"/>
    <lineage>
        <taxon>Eukaryota</taxon>
        <taxon>Viridiplantae</taxon>
        <taxon>Streptophyta</taxon>
        <taxon>Embryophyta</taxon>
        <taxon>Tracheophyta</taxon>
        <taxon>Spermatophyta</taxon>
        <taxon>Magnoliopsida</taxon>
        <taxon>Liliopsida</taxon>
        <taxon>Poales</taxon>
        <taxon>Poaceae</taxon>
        <taxon>PACMAD clade</taxon>
        <taxon>Arundinoideae</taxon>
        <taxon>Arundineae</taxon>
        <taxon>Arundo</taxon>
    </lineage>
</organism>